<dbReference type="Gene3D" id="2.60.120.10">
    <property type="entry name" value="Jelly Rolls"/>
    <property type="match status" value="1"/>
</dbReference>
<dbReference type="InterPro" id="IPR001387">
    <property type="entry name" value="Cro/C1-type_HTH"/>
</dbReference>
<name>A0A7X0AYD3_9PROT</name>
<dbReference type="GO" id="GO:0003700">
    <property type="term" value="F:DNA-binding transcription factor activity"/>
    <property type="evidence" value="ECO:0007669"/>
    <property type="project" value="TreeGrafter"/>
</dbReference>
<dbReference type="InterPro" id="IPR013096">
    <property type="entry name" value="Cupin_2"/>
</dbReference>
<evidence type="ECO:0000313" key="5">
    <source>
        <dbReference type="Proteomes" id="UP000539175"/>
    </source>
</evidence>
<dbReference type="InterPro" id="IPR050807">
    <property type="entry name" value="TransReg_Diox_bact_type"/>
</dbReference>
<dbReference type="Gene3D" id="1.10.260.40">
    <property type="entry name" value="lambda repressor-like DNA-binding domains"/>
    <property type="match status" value="1"/>
</dbReference>
<dbReference type="CDD" id="cd00093">
    <property type="entry name" value="HTH_XRE"/>
    <property type="match status" value="1"/>
</dbReference>
<dbReference type="SUPFAM" id="SSF51182">
    <property type="entry name" value="RmlC-like cupins"/>
    <property type="match status" value="1"/>
</dbReference>
<dbReference type="GO" id="GO:0005829">
    <property type="term" value="C:cytosol"/>
    <property type="evidence" value="ECO:0007669"/>
    <property type="project" value="TreeGrafter"/>
</dbReference>
<accession>A0A7X0AYD3</accession>
<comment type="caution">
    <text evidence="4">The sequence shown here is derived from an EMBL/GenBank/DDBJ whole genome shotgun (WGS) entry which is preliminary data.</text>
</comment>
<reference evidence="4 5" key="1">
    <citation type="submission" date="2020-08" db="EMBL/GenBank/DDBJ databases">
        <title>Genomic Encyclopedia of Type Strains, Phase IV (KMG-IV): sequencing the most valuable type-strain genomes for metagenomic binning, comparative biology and taxonomic classification.</title>
        <authorList>
            <person name="Goeker M."/>
        </authorList>
    </citation>
    <scope>NUCLEOTIDE SEQUENCE [LARGE SCALE GENOMIC DNA]</scope>
    <source>
        <strain evidence="4 5">DSM 22198</strain>
    </source>
</reference>
<proteinExistence type="predicted"/>
<dbReference type="AlphaFoldDB" id="A0A7X0AYD3"/>
<sequence length="220" mass="24224">MDSRMKKNATLGQLIGALRRRNGWTLKQMSDTVGIPLSTLAKVEGDKLSLSYDKLERFTARLGLSMAEFLAQGEGPGGTPGDGPPVITGRRSLTSDSNSVRIHTGSYDYEYLCTDLRRKRMVPILTHVLAHTLEEFGDLVRHAGEEFIYVVQGTIEVHLEFYAPVTLRQGQGIYIDSMMGHAYLAKEGERALVLGVCSSDDTNLQGDLIHLAEESAERPA</sequence>
<dbReference type="SMART" id="SM00530">
    <property type="entry name" value="HTH_XRE"/>
    <property type="match status" value="1"/>
</dbReference>
<feature type="domain" description="HTH cro/C1-type" evidence="3">
    <location>
        <begin position="15"/>
        <end position="69"/>
    </location>
</feature>
<dbReference type="InterPro" id="IPR010982">
    <property type="entry name" value="Lambda_DNA-bd_dom_sf"/>
</dbReference>
<dbReference type="Pfam" id="PF13560">
    <property type="entry name" value="HTH_31"/>
    <property type="match status" value="1"/>
</dbReference>
<keyword evidence="5" id="KW-1185">Reference proteome</keyword>
<organism evidence="4 5">
    <name type="scientific">Nitrospirillum iridis</name>
    <dbReference type="NCBI Taxonomy" id="765888"/>
    <lineage>
        <taxon>Bacteria</taxon>
        <taxon>Pseudomonadati</taxon>
        <taxon>Pseudomonadota</taxon>
        <taxon>Alphaproteobacteria</taxon>
        <taxon>Rhodospirillales</taxon>
        <taxon>Azospirillaceae</taxon>
        <taxon>Nitrospirillum</taxon>
    </lineage>
</organism>
<dbReference type="InterPro" id="IPR011051">
    <property type="entry name" value="RmlC_Cupin_sf"/>
</dbReference>
<evidence type="ECO:0000313" key="4">
    <source>
        <dbReference type="EMBL" id="MBB6252032.1"/>
    </source>
</evidence>
<dbReference type="GO" id="GO:0003677">
    <property type="term" value="F:DNA binding"/>
    <property type="evidence" value="ECO:0007669"/>
    <property type="project" value="UniProtKB-KW"/>
</dbReference>
<dbReference type="SUPFAM" id="SSF47413">
    <property type="entry name" value="lambda repressor-like DNA-binding domains"/>
    <property type="match status" value="1"/>
</dbReference>
<dbReference type="Proteomes" id="UP000539175">
    <property type="component" value="Unassembled WGS sequence"/>
</dbReference>
<dbReference type="EMBL" id="JACIIZ010000006">
    <property type="protein sequence ID" value="MBB6252032.1"/>
    <property type="molecule type" value="Genomic_DNA"/>
</dbReference>
<evidence type="ECO:0000256" key="2">
    <source>
        <dbReference type="SAM" id="MobiDB-lite"/>
    </source>
</evidence>
<evidence type="ECO:0000259" key="3">
    <source>
        <dbReference type="PROSITE" id="PS50943"/>
    </source>
</evidence>
<dbReference type="Pfam" id="PF07883">
    <property type="entry name" value="Cupin_2"/>
    <property type="match status" value="1"/>
</dbReference>
<dbReference type="PANTHER" id="PTHR46797">
    <property type="entry name" value="HTH-TYPE TRANSCRIPTIONAL REGULATOR"/>
    <property type="match status" value="1"/>
</dbReference>
<dbReference type="PANTHER" id="PTHR46797:SF20">
    <property type="entry name" value="BLR4304 PROTEIN"/>
    <property type="match status" value="1"/>
</dbReference>
<feature type="region of interest" description="Disordered" evidence="2">
    <location>
        <begin position="73"/>
        <end position="94"/>
    </location>
</feature>
<dbReference type="CDD" id="cd02209">
    <property type="entry name" value="cupin_XRE_C"/>
    <property type="match status" value="1"/>
</dbReference>
<keyword evidence="1" id="KW-0238">DNA-binding</keyword>
<evidence type="ECO:0000256" key="1">
    <source>
        <dbReference type="ARBA" id="ARBA00023125"/>
    </source>
</evidence>
<dbReference type="PROSITE" id="PS50943">
    <property type="entry name" value="HTH_CROC1"/>
    <property type="match status" value="1"/>
</dbReference>
<gene>
    <name evidence="4" type="ORF">FHS74_002592</name>
</gene>
<dbReference type="InterPro" id="IPR014710">
    <property type="entry name" value="RmlC-like_jellyroll"/>
</dbReference>
<dbReference type="RefSeq" id="WP_211106263.1">
    <property type="nucleotide sequence ID" value="NZ_JACIIZ010000006.1"/>
</dbReference>
<protein>
    <submittedName>
        <fullName evidence="4">Transcriptional regulator with XRE-family HTH domain</fullName>
    </submittedName>
</protein>